<dbReference type="Gene3D" id="3.40.50.150">
    <property type="entry name" value="Vaccinia Virus protein VP39"/>
    <property type="match status" value="1"/>
</dbReference>
<evidence type="ECO:0000259" key="7">
    <source>
        <dbReference type="Pfam" id="PF01555"/>
    </source>
</evidence>
<comment type="similarity">
    <text evidence="1">Belongs to the N(4)/N(6)-methyltransferase family.</text>
</comment>
<dbReference type="PROSITE" id="PS00092">
    <property type="entry name" value="N6_MTASE"/>
    <property type="match status" value="1"/>
</dbReference>
<sequence>MPKDSEKPIRRLYFGDNLSVMGNLPDGLVDLVYLDPPFNSDEDYNVFFQAEGLDVDEAQWTAFKDTWVWDKSADEALELISLHGTTRLATLIDALKVSLGKCPMMAYLVNMGIRLTEIHRIMKDTGSLYLHCDPNASHYLKLILDAIFGPTRFRSEIIWRRTGSHGKSKRWAPIHDTILYYTKSDVFTWNNPKRPYMRGHVDEHFIKGTDGKYRTDYYGNVMTGSGVRNGTSAAVWRGFDPTSKGRHWAIPGDIWNGFEVKPDIRGKSTPEKLEMLYEAGFITIAPNEAWPLPYMEVDPSRGVSASDLWTFQPYTGGTVFGTNEGIDEDVRWLSPKAAERLGYPTQKPLSLLGRIIEASSNKGDVVFDPFCGCGTTIEASERLQRQWIGIDISSFAIQLIKRTRLGGSFPGLEEGIGRDYEIDGLPKDMTGAEMLALRDRKAFEIWAVTNIDAKPNEKKGADGGVDGRIPFKPNGFDKAAKWAAVSVKSGEPKLSEIRDLHGVTRSDAATMGFGVFVCLREPTGPMRKFAREAGTIELHGNKYDALQILTIQQILNGERPRLPYVDPSVIYKKAAKSSSAQGDLLSVITTASAD</sequence>
<dbReference type="InterPro" id="IPR002052">
    <property type="entry name" value="DNA_methylase_N6_adenine_CS"/>
</dbReference>
<evidence type="ECO:0000256" key="5">
    <source>
        <dbReference type="ARBA" id="ARBA00022691"/>
    </source>
</evidence>
<dbReference type="GO" id="GO:0003677">
    <property type="term" value="F:DNA binding"/>
    <property type="evidence" value="ECO:0007669"/>
    <property type="project" value="InterPro"/>
</dbReference>
<protein>
    <recommendedName>
        <fullName evidence="2">site-specific DNA-methyltransferase (adenine-specific)</fullName>
        <ecNumber evidence="2">2.1.1.72</ecNumber>
    </recommendedName>
</protein>
<organism evidence="8 9">
    <name type="scientific">Glacieibacterium arshaanense</name>
    <dbReference type="NCBI Taxonomy" id="2511025"/>
    <lineage>
        <taxon>Bacteria</taxon>
        <taxon>Pseudomonadati</taxon>
        <taxon>Pseudomonadota</taxon>
        <taxon>Alphaproteobacteria</taxon>
        <taxon>Sphingomonadales</taxon>
        <taxon>Sphingosinicellaceae</taxon>
        <taxon>Glacieibacterium</taxon>
    </lineage>
</organism>
<dbReference type="EC" id="2.1.1.72" evidence="2"/>
<dbReference type="Proteomes" id="UP000297737">
    <property type="component" value="Unassembled WGS sequence"/>
</dbReference>
<comment type="catalytic activity">
    <reaction evidence="6">
        <text>a 2'-deoxyadenosine in DNA + S-adenosyl-L-methionine = an N(6)-methyl-2'-deoxyadenosine in DNA + S-adenosyl-L-homocysteine + H(+)</text>
        <dbReference type="Rhea" id="RHEA:15197"/>
        <dbReference type="Rhea" id="RHEA-COMP:12418"/>
        <dbReference type="Rhea" id="RHEA-COMP:12419"/>
        <dbReference type="ChEBI" id="CHEBI:15378"/>
        <dbReference type="ChEBI" id="CHEBI:57856"/>
        <dbReference type="ChEBI" id="CHEBI:59789"/>
        <dbReference type="ChEBI" id="CHEBI:90615"/>
        <dbReference type="ChEBI" id="CHEBI:90616"/>
        <dbReference type="EC" id="2.1.1.72"/>
    </reaction>
</comment>
<dbReference type="GO" id="GO:0005737">
    <property type="term" value="C:cytoplasm"/>
    <property type="evidence" value="ECO:0007669"/>
    <property type="project" value="TreeGrafter"/>
</dbReference>
<keyword evidence="3 8" id="KW-0489">Methyltransferase</keyword>
<dbReference type="GO" id="GO:0008170">
    <property type="term" value="F:N-methyltransferase activity"/>
    <property type="evidence" value="ECO:0007669"/>
    <property type="project" value="InterPro"/>
</dbReference>
<accession>A0A4Y9ES30</accession>
<dbReference type="PANTHER" id="PTHR13370">
    <property type="entry name" value="RNA METHYLASE-RELATED"/>
    <property type="match status" value="1"/>
</dbReference>
<dbReference type="PANTHER" id="PTHR13370:SF24">
    <property type="entry name" value="TYPE III RESTRICTION-MODIFICATION ENZYME STYLTI MOD SUBUNIT"/>
    <property type="match status" value="1"/>
</dbReference>
<dbReference type="RefSeq" id="WP_135244884.1">
    <property type="nucleotide sequence ID" value="NZ_SIHO01000001.1"/>
</dbReference>
<dbReference type="GO" id="GO:0009007">
    <property type="term" value="F:site-specific DNA-methyltransferase (adenine-specific) activity"/>
    <property type="evidence" value="ECO:0007669"/>
    <property type="project" value="UniProtKB-EC"/>
</dbReference>
<dbReference type="PRINTS" id="PR00506">
    <property type="entry name" value="D21N6MTFRASE"/>
</dbReference>
<feature type="domain" description="DNA methylase N-4/N-6" evidence="7">
    <location>
        <begin position="29"/>
        <end position="401"/>
    </location>
</feature>
<keyword evidence="5" id="KW-0949">S-adenosyl-L-methionine</keyword>
<dbReference type="InterPro" id="IPR002941">
    <property type="entry name" value="DNA_methylase_N4/N6"/>
</dbReference>
<evidence type="ECO:0000256" key="1">
    <source>
        <dbReference type="ARBA" id="ARBA00006594"/>
    </source>
</evidence>
<dbReference type="EMBL" id="SIHO01000001">
    <property type="protein sequence ID" value="TFU06160.1"/>
    <property type="molecule type" value="Genomic_DNA"/>
</dbReference>
<dbReference type="InterPro" id="IPR002295">
    <property type="entry name" value="N4/N6-MTase_EcoPI_Mod-like"/>
</dbReference>
<gene>
    <name evidence="8" type="ORF">EUV02_03870</name>
</gene>
<keyword evidence="4 8" id="KW-0808">Transferase</keyword>
<evidence type="ECO:0000256" key="3">
    <source>
        <dbReference type="ARBA" id="ARBA00022603"/>
    </source>
</evidence>
<dbReference type="OrthoDB" id="9816043at2"/>
<dbReference type="AlphaFoldDB" id="A0A4Y9ES30"/>
<dbReference type="InterPro" id="IPR029063">
    <property type="entry name" value="SAM-dependent_MTases_sf"/>
</dbReference>
<dbReference type="Pfam" id="PF01555">
    <property type="entry name" value="N6_N4_Mtase"/>
    <property type="match status" value="1"/>
</dbReference>
<proteinExistence type="inferred from homology"/>
<evidence type="ECO:0000256" key="4">
    <source>
        <dbReference type="ARBA" id="ARBA00022679"/>
    </source>
</evidence>
<evidence type="ECO:0000256" key="2">
    <source>
        <dbReference type="ARBA" id="ARBA00011900"/>
    </source>
</evidence>
<dbReference type="SUPFAM" id="SSF53335">
    <property type="entry name" value="S-adenosyl-L-methionine-dependent methyltransferases"/>
    <property type="match status" value="1"/>
</dbReference>
<reference evidence="8 9" key="1">
    <citation type="submission" date="2019-02" db="EMBL/GenBank/DDBJ databases">
        <title>Polymorphobacter sp. isolated from the lake at the Tibet of China.</title>
        <authorList>
            <person name="Li A."/>
        </authorList>
    </citation>
    <scope>NUCLEOTIDE SEQUENCE [LARGE SCALE GENOMIC DNA]</scope>
    <source>
        <strain evidence="8 9">DJ1R-1</strain>
    </source>
</reference>
<name>A0A4Y9ES30_9SPHN</name>
<evidence type="ECO:0000313" key="9">
    <source>
        <dbReference type="Proteomes" id="UP000297737"/>
    </source>
</evidence>
<evidence type="ECO:0000256" key="6">
    <source>
        <dbReference type="ARBA" id="ARBA00047942"/>
    </source>
</evidence>
<comment type="caution">
    <text evidence="8">The sequence shown here is derived from an EMBL/GenBank/DDBJ whole genome shotgun (WGS) entry which is preliminary data.</text>
</comment>
<dbReference type="GO" id="GO:0032259">
    <property type="term" value="P:methylation"/>
    <property type="evidence" value="ECO:0007669"/>
    <property type="project" value="UniProtKB-KW"/>
</dbReference>
<keyword evidence="9" id="KW-1185">Reference proteome</keyword>
<evidence type="ECO:0000313" key="8">
    <source>
        <dbReference type="EMBL" id="TFU06160.1"/>
    </source>
</evidence>